<dbReference type="OrthoDB" id="9765462at2"/>
<organism evidence="8 9">
    <name type="scientific">Clostridium luticellarii</name>
    <dbReference type="NCBI Taxonomy" id="1691940"/>
    <lineage>
        <taxon>Bacteria</taxon>
        <taxon>Bacillati</taxon>
        <taxon>Bacillota</taxon>
        <taxon>Clostridia</taxon>
        <taxon>Eubacteriales</taxon>
        <taxon>Clostridiaceae</taxon>
        <taxon>Clostridium</taxon>
    </lineage>
</organism>
<keyword evidence="6" id="KW-0665">Pyrimidine biosynthesis</keyword>
<dbReference type="GO" id="GO:0006145">
    <property type="term" value="P:purine nucleobase catabolic process"/>
    <property type="evidence" value="ECO:0007669"/>
    <property type="project" value="TreeGrafter"/>
</dbReference>
<dbReference type="PROSITE" id="PS00483">
    <property type="entry name" value="DIHYDROOROTASE_2"/>
    <property type="match status" value="1"/>
</dbReference>
<evidence type="ECO:0000313" key="9">
    <source>
        <dbReference type="Proteomes" id="UP000237798"/>
    </source>
</evidence>
<dbReference type="PANTHER" id="PTHR43668:SF2">
    <property type="entry name" value="ALLANTOINASE"/>
    <property type="match status" value="1"/>
</dbReference>
<dbReference type="GO" id="GO:0004151">
    <property type="term" value="F:dihydroorotase activity"/>
    <property type="evidence" value="ECO:0007669"/>
    <property type="project" value="UniProtKB-EC"/>
</dbReference>
<protein>
    <submittedName>
        <fullName evidence="8">Dihydroorotase</fullName>
        <ecNumber evidence="8">3.5.2.3</ecNumber>
    </submittedName>
</protein>
<dbReference type="InterPro" id="IPR006680">
    <property type="entry name" value="Amidohydro-rel"/>
</dbReference>
<dbReference type="SUPFAM" id="SSF51556">
    <property type="entry name" value="Metallo-dependent hydrolases"/>
    <property type="match status" value="1"/>
</dbReference>
<dbReference type="InterPro" id="IPR004722">
    <property type="entry name" value="DHOase"/>
</dbReference>
<dbReference type="InterPro" id="IPR032466">
    <property type="entry name" value="Metal_Hydrolase"/>
</dbReference>
<gene>
    <name evidence="8" type="primary">pyrC</name>
    <name evidence="8" type="ORF">CLLU_08930</name>
</gene>
<dbReference type="InterPro" id="IPR011059">
    <property type="entry name" value="Metal-dep_hydrolase_composite"/>
</dbReference>
<dbReference type="Pfam" id="PF01979">
    <property type="entry name" value="Amidohydro_1"/>
    <property type="match status" value="1"/>
</dbReference>
<dbReference type="Proteomes" id="UP000237798">
    <property type="component" value="Unassembled WGS sequence"/>
</dbReference>
<dbReference type="GO" id="GO:0004038">
    <property type="term" value="F:allantoinase activity"/>
    <property type="evidence" value="ECO:0007669"/>
    <property type="project" value="TreeGrafter"/>
</dbReference>
<dbReference type="PANTHER" id="PTHR43668">
    <property type="entry name" value="ALLANTOINASE"/>
    <property type="match status" value="1"/>
</dbReference>
<evidence type="ECO:0000256" key="3">
    <source>
        <dbReference type="ARBA" id="ARBA00010286"/>
    </source>
</evidence>
<keyword evidence="9" id="KW-1185">Reference proteome</keyword>
<dbReference type="GO" id="GO:0005737">
    <property type="term" value="C:cytoplasm"/>
    <property type="evidence" value="ECO:0007669"/>
    <property type="project" value="TreeGrafter"/>
</dbReference>
<comment type="function">
    <text evidence="2">Catalyzes the reversible cyclization of carbamoyl aspartate to dihydroorotate.</text>
</comment>
<dbReference type="NCBIfam" id="TIGR00857">
    <property type="entry name" value="pyrC_multi"/>
    <property type="match status" value="1"/>
</dbReference>
<evidence type="ECO:0000256" key="1">
    <source>
        <dbReference type="ARBA" id="ARBA00001947"/>
    </source>
</evidence>
<comment type="caution">
    <text evidence="8">The sequence shown here is derived from an EMBL/GenBank/DDBJ whole genome shotgun (WGS) entry which is preliminary data.</text>
</comment>
<dbReference type="SUPFAM" id="SSF51338">
    <property type="entry name" value="Composite domain of metallo-dependent hydrolases"/>
    <property type="match status" value="1"/>
</dbReference>
<dbReference type="InterPro" id="IPR002195">
    <property type="entry name" value="Dihydroorotase_CS"/>
</dbReference>
<dbReference type="GO" id="GO:0046872">
    <property type="term" value="F:metal ion binding"/>
    <property type="evidence" value="ECO:0007669"/>
    <property type="project" value="UniProtKB-KW"/>
</dbReference>
<evidence type="ECO:0000256" key="2">
    <source>
        <dbReference type="ARBA" id="ARBA00002368"/>
    </source>
</evidence>
<dbReference type="RefSeq" id="WP_106008383.1">
    <property type="nucleotide sequence ID" value="NZ_JALCQO010000007.1"/>
</dbReference>
<sequence>MKLLIKHARIVDSSGCFQGDVYIENGTISRIGENLEENCEVIDADGLTLMPSLIDLHVHFRDPGFTYKEDIESGCRAAVKGGYTMVNLMANTNPPCSSMKIVDYVLKKVKKVGLIDAHQCVTITNNFDGEDISHLDKLDEKVKIISEDGKDVMNGKIMLKAMIKAKKLGKIVMCHSEEHSLSDIDMRLAENMMTWRNIEFSDYTGCPVHIAHVSTRESMEYIIKAKSMGVNVTCEVTPHHIILSGDNYRVNPPIRDKGDVDYLVNSIKRGWVDAISTDHAPHTREDKNKGAAGISGIETAFSLCYTKLVKEGHITLNRLSELMSKNPAEILQVKKGLVAPGYDGDLILVDLDDSYTIHGSEFESRGKNTAFEGFKVFGRVLKTIKAGKIVFERKN</sequence>
<feature type="domain" description="Amidohydrolase-related" evidence="7">
    <location>
        <begin position="48"/>
        <end position="390"/>
    </location>
</feature>
<dbReference type="EC" id="3.5.2.3" evidence="8"/>
<dbReference type="Gene3D" id="3.20.20.140">
    <property type="entry name" value="Metal-dependent hydrolases"/>
    <property type="match status" value="1"/>
</dbReference>
<dbReference type="EMBL" id="PVXP01000008">
    <property type="protein sequence ID" value="PRR86061.1"/>
    <property type="molecule type" value="Genomic_DNA"/>
</dbReference>
<keyword evidence="4" id="KW-0479">Metal-binding</keyword>
<dbReference type="InterPro" id="IPR050138">
    <property type="entry name" value="DHOase/Allantoinase_Hydrolase"/>
</dbReference>
<dbReference type="GO" id="GO:0006221">
    <property type="term" value="P:pyrimidine nucleotide biosynthetic process"/>
    <property type="evidence" value="ECO:0007669"/>
    <property type="project" value="UniProtKB-KW"/>
</dbReference>
<dbReference type="AlphaFoldDB" id="A0A2T0BQA6"/>
<evidence type="ECO:0000256" key="4">
    <source>
        <dbReference type="ARBA" id="ARBA00022723"/>
    </source>
</evidence>
<evidence type="ECO:0000259" key="7">
    <source>
        <dbReference type="Pfam" id="PF01979"/>
    </source>
</evidence>
<comment type="cofactor">
    <cofactor evidence="1">
        <name>Zn(2+)</name>
        <dbReference type="ChEBI" id="CHEBI:29105"/>
    </cofactor>
</comment>
<keyword evidence="5 8" id="KW-0378">Hydrolase</keyword>
<evidence type="ECO:0000256" key="6">
    <source>
        <dbReference type="ARBA" id="ARBA00022975"/>
    </source>
</evidence>
<comment type="similarity">
    <text evidence="3">Belongs to the metallo-dependent hydrolases superfamily. DHOase family. Class I DHOase subfamily.</text>
</comment>
<dbReference type="CDD" id="cd01317">
    <property type="entry name" value="DHOase_IIa"/>
    <property type="match status" value="1"/>
</dbReference>
<evidence type="ECO:0000256" key="5">
    <source>
        <dbReference type="ARBA" id="ARBA00022801"/>
    </source>
</evidence>
<reference evidence="8 9" key="1">
    <citation type="submission" date="2018-03" db="EMBL/GenBank/DDBJ databases">
        <title>Genome sequence of Clostridium luticellarii DSM 29923.</title>
        <authorList>
            <person name="Poehlein A."/>
            <person name="Daniel R."/>
        </authorList>
    </citation>
    <scope>NUCLEOTIDE SEQUENCE [LARGE SCALE GENOMIC DNA]</scope>
    <source>
        <strain evidence="8 9">DSM 29923</strain>
    </source>
</reference>
<proteinExistence type="inferred from homology"/>
<name>A0A2T0BQA6_9CLOT</name>
<accession>A0A2T0BQA6</accession>
<evidence type="ECO:0000313" key="8">
    <source>
        <dbReference type="EMBL" id="PRR86061.1"/>
    </source>
</evidence>
<dbReference type="PROSITE" id="PS00482">
    <property type="entry name" value="DIHYDROOROTASE_1"/>
    <property type="match status" value="1"/>
</dbReference>